<accession>A0A6L5XCK8</accession>
<dbReference type="EMBL" id="VULT01000004">
    <property type="protein sequence ID" value="MSS16806.1"/>
    <property type="molecule type" value="Genomic_DNA"/>
</dbReference>
<dbReference type="Proteomes" id="UP000483362">
    <property type="component" value="Unassembled WGS sequence"/>
</dbReference>
<organism evidence="1 2">
    <name type="scientific">Sodaliphilus pleomorphus</name>
    <dbReference type="NCBI Taxonomy" id="2606626"/>
    <lineage>
        <taxon>Bacteria</taxon>
        <taxon>Pseudomonadati</taxon>
        <taxon>Bacteroidota</taxon>
        <taxon>Bacteroidia</taxon>
        <taxon>Bacteroidales</taxon>
        <taxon>Muribaculaceae</taxon>
        <taxon>Sodaliphilus</taxon>
    </lineage>
</organism>
<reference evidence="1 2" key="1">
    <citation type="submission" date="2019-08" db="EMBL/GenBank/DDBJ databases">
        <title>In-depth cultivation of the pig gut microbiome towards novel bacterial diversity and tailored functional studies.</title>
        <authorList>
            <person name="Wylensek D."/>
            <person name="Hitch T.C.A."/>
            <person name="Clavel T."/>
        </authorList>
    </citation>
    <scope>NUCLEOTIDE SEQUENCE [LARGE SCALE GENOMIC DNA]</scope>
    <source>
        <strain evidence="1 2">Oil-RF-744-WCA-WT-10</strain>
    </source>
</reference>
<proteinExistence type="predicted"/>
<evidence type="ECO:0000313" key="1">
    <source>
        <dbReference type="EMBL" id="MSS16806.1"/>
    </source>
</evidence>
<evidence type="ECO:0000313" key="2">
    <source>
        <dbReference type="Proteomes" id="UP000483362"/>
    </source>
</evidence>
<keyword evidence="2" id="KW-1185">Reference proteome</keyword>
<sequence length="69" mass="7876">MTAIYEIQNAANEISYDSNKKRFVSNLYWALVNKGMKPCIVNGLYLEVAGTNYHLVNNKRKGSYTICKI</sequence>
<gene>
    <name evidence="1" type="ORF">FYJ29_03365</name>
</gene>
<dbReference type="RefSeq" id="WP_154328270.1">
    <property type="nucleotide sequence ID" value="NZ_CP045696.1"/>
</dbReference>
<protein>
    <submittedName>
        <fullName evidence="1">Uncharacterized protein</fullName>
    </submittedName>
</protein>
<comment type="caution">
    <text evidence="1">The sequence shown here is derived from an EMBL/GenBank/DDBJ whole genome shotgun (WGS) entry which is preliminary data.</text>
</comment>
<dbReference type="AlphaFoldDB" id="A0A6L5XCK8"/>
<name>A0A6L5XCK8_9BACT</name>